<dbReference type="GO" id="GO:0008270">
    <property type="term" value="F:zinc ion binding"/>
    <property type="evidence" value="ECO:0007669"/>
    <property type="project" value="UniProtKB-KW"/>
</dbReference>
<comment type="caution">
    <text evidence="6">The sequence shown here is derived from an EMBL/GenBank/DDBJ whole genome shotgun (WGS) entry which is preliminary data.</text>
</comment>
<feature type="region of interest" description="Disordered" evidence="4">
    <location>
        <begin position="512"/>
        <end position="553"/>
    </location>
</feature>
<dbReference type="InterPro" id="IPR013083">
    <property type="entry name" value="Znf_RING/FYVE/PHD"/>
</dbReference>
<feature type="compositionally biased region" description="Basic residues" evidence="4">
    <location>
        <begin position="365"/>
        <end position="374"/>
    </location>
</feature>
<gene>
    <name evidence="6" type="ORF">PNOK_0556900</name>
</gene>
<feature type="compositionally biased region" description="Polar residues" evidence="4">
    <location>
        <begin position="424"/>
        <end position="438"/>
    </location>
</feature>
<dbReference type="SUPFAM" id="SSF57903">
    <property type="entry name" value="FYVE/PHD zinc finger"/>
    <property type="match status" value="1"/>
</dbReference>
<sequence>MSPKEKRRSTRRSGTSKSSGSPSPDAASLPPNAHQHDANSSARSAASSSSNSTTARGKRAKDDSDEFHPAPPTSHRRTTSVTSTANGAHPHSSNAVSSTQSTNNKRTKRKTKEHTHQPEEHQPSPVPEEVLQDGEEGQGEETGITRCFCVLIDEEAENAEFMLQCETCMTWQHGPCMGFLLESEAPEGDYYCEQCRPQDHPEIIKKLRRQRQSSEKSMHAAASRVSRSHSPTTFMKTTKRRNTLNSREAAAYEESFKELLEASALEAMPNGDAPAPKDRATSVASKQEEPTIEETIEVVPTPTTKKKRKRADDEVSMAKRKRSASVVSEQVVTSVTTAVEKAEVTSPITVNTTILPPPTPVPANKRTKRGGGRKNAKDTPTSATAPVLQEVSVNGDVDESAATTKKHPNQYTYRAKAGGGQSRRAPQSASGPNQQNATTHEHGTRRNNANNAANNAAGGLGGRQGHNAYYNNMQLPMFTSWGLPDYLAHLQSILPSEVPSPLELRGAMSFLVPPSLTGTNSTTSKDDSGEELTNKPSTNGEANEASEETSNVLTDSNMKVVEEVDMATAYPNATESVTERGVKVKWPAKRMSVSDMNKRVRALVEWVGREQALQAERERRKEALKSAVSVNLQEGMKEAKERSEIGKEAEPTADIERILATMGFNPGPTTTTPSTSKMMEELMEELISFQERFGPGAKQGKDRRVAVLA</sequence>
<dbReference type="Pfam" id="PF20826">
    <property type="entry name" value="PHD_5"/>
    <property type="match status" value="1"/>
</dbReference>
<evidence type="ECO:0000259" key="5">
    <source>
        <dbReference type="SMART" id="SM00249"/>
    </source>
</evidence>
<feature type="region of interest" description="Disordered" evidence="4">
    <location>
        <begin position="209"/>
        <end position="231"/>
    </location>
</feature>
<dbReference type="InterPro" id="IPR053051">
    <property type="entry name" value="HDAC_complex_subunit"/>
</dbReference>
<dbReference type="EMBL" id="NBII01000005">
    <property type="protein sequence ID" value="PAV18726.1"/>
    <property type="molecule type" value="Genomic_DNA"/>
</dbReference>
<feature type="compositionally biased region" description="Low complexity" evidence="4">
    <location>
        <begin position="446"/>
        <end position="457"/>
    </location>
</feature>
<keyword evidence="7" id="KW-1185">Reference proteome</keyword>
<protein>
    <submittedName>
        <fullName evidence="6">Histone deacetylase complex subunit cti6</fullName>
    </submittedName>
</protein>
<feature type="domain" description="Zinc finger PHD-type" evidence="5">
    <location>
        <begin position="146"/>
        <end position="196"/>
    </location>
</feature>
<dbReference type="OrthoDB" id="79252at2759"/>
<feature type="region of interest" description="Disordered" evidence="4">
    <location>
        <begin position="350"/>
        <end position="460"/>
    </location>
</feature>
<feature type="compositionally biased region" description="Low complexity" evidence="4">
    <location>
        <begin position="219"/>
        <end position="230"/>
    </location>
</feature>
<dbReference type="AlphaFoldDB" id="A0A286UGI3"/>
<dbReference type="Gene3D" id="3.30.40.10">
    <property type="entry name" value="Zinc/RING finger domain, C3HC4 (zinc finger)"/>
    <property type="match status" value="1"/>
</dbReference>
<feature type="region of interest" description="Disordered" evidence="4">
    <location>
        <begin position="1"/>
        <end position="139"/>
    </location>
</feature>
<organism evidence="6 7">
    <name type="scientific">Pyrrhoderma noxium</name>
    <dbReference type="NCBI Taxonomy" id="2282107"/>
    <lineage>
        <taxon>Eukaryota</taxon>
        <taxon>Fungi</taxon>
        <taxon>Dikarya</taxon>
        <taxon>Basidiomycota</taxon>
        <taxon>Agaricomycotina</taxon>
        <taxon>Agaricomycetes</taxon>
        <taxon>Hymenochaetales</taxon>
        <taxon>Hymenochaetaceae</taxon>
        <taxon>Pyrrhoderma</taxon>
    </lineage>
</organism>
<keyword evidence="2" id="KW-0863">Zinc-finger</keyword>
<dbReference type="Proteomes" id="UP000217199">
    <property type="component" value="Unassembled WGS sequence"/>
</dbReference>
<evidence type="ECO:0000313" key="6">
    <source>
        <dbReference type="EMBL" id="PAV18726.1"/>
    </source>
</evidence>
<feature type="compositionally biased region" description="Acidic residues" evidence="4">
    <location>
        <begin position="130"/>
        <end position="139"/>
    </location>
</feature>
<dbReference type="InterPro" id="IPR011011">
    <property type="entry name" value="Znf_FYVE_PHD"/>
</dbReference>
<dbReference type="SMART" id="SM00249">
    <property type="entry name" value="PHD"/>
    <property type="match status" value="1"/>
</dbReference>
<name>A0A286UGI3_9AGAM</name>
<dbReference type="PANTHER" id="PTHR47793">
    <property type="entry name" value="HISTONE DEACETYLASE COMPLEX SUBUNIT CTI6"/>
    <property type="match status" value="1"/>
</dbReference>
<proteinExistence type="predicted"/>
<evidence type="ECO:0000256" key="3">
    <source>
        <dbReference type="ARBA" id="ARBA00022833"/>
    </source>
</evidence>
<feature type="compositionally biased region" description="Polar residues" evidence="4">
    <location>
        <begin position="91"/>
        <end position="101"/>
    </location>
</feature>
<keyword evidence="3" id="KW-0862">Zinc</keyword>
<keyword evidence="1" id="KW-0479">Metal-binding</keyword>
<evidence type="ECO:0000313" key="7">
    <source>
        <dbReference type="Proteomes" id="UP000217199"/>
    </source>
</evidence>
<evidence type="ECO:0000256" key="2">
    <source>
        <dbReference type="ARBA" id="ARBA00022771"/>
    </source>
</evidence>
<dbReference type="InterPro" id="IPR001965">
    <property type="entry name" value="Znf_PHD"/>
</dbReference>
<dbReference type="STRING" id="2282107.A0A286UGI3"/>
<reference evidence="6 7" key="1">
    <citation type="journal article" date="2017" name="Mol. Ecol.">
        <title>Comparative and population genomic landscape of Phellinus noxius: A hypervariable fungus causing root rot in trees.</title>
        <authorList>
            <person name="Chung C.L."/>
            <person name="Lee T.J."/>
            <person name="Akiba M."/>
            <person name="Lee H.H."/>
            <person name="Kuo T.H."/>
            <person name="Liu D."/>
            <person name="Ke H.M."/>
            <person name="Yokoi T."/>
            <person name="Roa M.B."/>
            <person name="Lu M.J."/>
            <person name="Chang Y.Y."/>
            <person name="Ann P.J."/>
            <person name="Tsai J.N."/>
            <person name="Chen C.Y."/>
            <person name="Tzean S.S."/>
            <person name="Ota Y."/>
            <person name="Hattori T."/>
            <person name="Sahashi N."/>
            <person name="Liou R.F."/>
            <person name="Kikuchi T."/>
            <person name="Tsai I.J."/>
        </authorList>
    </citation>
    <scope>NUCLEOTIDE SEQUENCE [LARGE SCALE GENOMIC DNA]</scope>
    <source>
        <strain evidence="6 7">FFPRI411160</strain>
    </source>
</reference>
<accession>A0A286UGI3</accession>
<feature type="compositionally biased region" description="Low complexity" evidence="4">
    <location>
        <begin position="38"/>
        <end position="55"/>
    </location>
</feature>
<dbReference type="PROSITE" id="PS01359">
    <property type="entry name" value="ZF_PHD_1"/>
    <property type="match status" value="1"/>
</dbReference>
<evidence type="ECO:0000256" key="1">
    <source>
        <dbReference type="ARBA" id="ARBA00022723"/>
    </source>
</evidence>
<feature type="compositionally biased region" description="Basic residues" evidence="4">
    <location>
        <begin position="1"/>
        <end position="11"/>
    </location>
</feature>
<feature type="region of interest" description="Disordered" evidence="4">
    <location>
        <begin position="268"/>
        <end position="323"/>
    </location>
</feature>
<feature type="compositionally biased region" description="Low complexity" evidence="4">
    <location>
        <begin position="12"/>
        <end position="24"/>
    </location>
</feature>
<dbReference type="InParanoid" id="A0A286UGI3"/>
<dbReference type="PANTHER" id="PTHR47793:SF1">
    <property type="entry name" value="HISTONE DEACETYLASE COMPLEX SUBUNIT CTI6"/>
    <property type="match status" value="1"/>
</dbReference>
<evidence type="ECO:0000256" key="4">
    <source>
        <dbReference type="SAM" id="MobiDB-lite"/>
    </source>
</evidence>
<dbReference type="InterPro" id="IPR019786">
    <property type="entry name" value="Zinc_finger_PHD-type_CS"/>
</dbReference>